<sequence>MMLIKKKKKMKKFIIVILVITGTFLSCSVDSTGDVSTVTVFPELSINGDAIVYSELGQPFNDPGANASVAGAAVGFDTESDIDVNTPGFYTVSYSTENADGFLASASRTVIVYENNGTIAGVYMGRRVGPGRVPSPVLVSTRTDGNFDCTDLLGGYYERSLNNYGAAYGADAVIMVDFGSNTVTSTGSVIGFGPIAMSAGTISADQRTMNWIATLTDYDFGFPVELVKTTP</sequence>
<evidence type="ECO:0000259" key="2">
    <source>
        <dbReference type="Pfam" id="PF16403"/>
    </source>
</evidence>
<feature type="domain" description="Pesticidal crystal protein Cry22Aa Ig-like" evidence="2">
    <location>
        <begin position="45"/>
        <end position="112"/>
    </location>
</feature>
<dbReference type="EMBL" id="VMBF01000001">
    <property type="protein sequence ID" value="TSJ82386.1"/>
    <property type="molecule type" value="Genomic_DNA"/>
</dbReference>
<dbReference type="EMBL" id="VWRS01000001">
    <property type="protein sequence ID" value="KAA5828141.1"/>
    <property type="molecule type" value="Genomic_DNA"/>
</dbReference>
<evidence type="ECO:0000313" key="5">
    <source>
        <dbReference type="Proteomes" id="UP000315145"/>
    </source>
</evidence>
<reference evidence="3" key="3">
    <citation type="submission" date="2019-09" db="EMBL/GenBank/DDBJ databases">
        <authorList>
            <person name="Zhang D.-C."/>
        </authorList>
    </citation>
    <scope>NUCLEOTIDE SEQUENCE</scope>
    <source>
        <strain evidence="3">RU-4-M-4</strain>
    </source>
</reference>
<keyword evidence="1" id="KW-0732">Signal</keyword>
<dbReference type="Pfam" id="PF16403">
    <property type="entry name" value="Bact_surface_Ig-like"/>
    <property type="match status" value="1"/>
</dbReference>
<dbReference type="InterPro" id="IPR032179">
    <property type="entry name" value="Cry22Aa_Ig-like"/>
</dbReference>
<keyword evidence="5" id="KW-1185">Reference proteome</keyword>
<feature type="signal peptide" evidence="1">
    <location>
        <begin position="1"/>
        <end position="28"/>
    </location>
</feature>
<evidence type="ECO:0000313" key="4">
    <source>
        <dbReference type="EMBL" id="TSJ82386.1"/>
    </source>
</evidence>
<dbReference type="OrthoDB" id="1423116at2"/>
<name>A0A5M7BLV6_9FLAO</name>
<protein>
    <submittedName>
        <fullName evidence="3">DUF5011 domain-containing protein</fullName>
    </submittedName>
</protein>
<dbReference type="Proteomes" id="UP000322315">
    <property type="component" value="Unassembled WGS sequence"/>
</dbReference>
<gene>
    <name evidence="3" type="ORF">F2B50_04710</name>
    <name evidence="4" type="ORF">FPF71_04710</name>
</gene>
<dbReference type="Gene3D" id="2.60.40.10">
    <property type="entry name" value="Immunoglobulins"/>
    <property type="match status" value="1"/>
</dbReference>
<evidence type="ECO:0000313" key="3">
    <source>
        <dbReference type="EMBL" id="KAA5828141.1"/>
    </source>
</evidence>
<dbReference type="Proteomes" id="UP000315145">
    <property type="component" value="Unassembled WGS sequence"/>
</dbReference>
<dbReference type="InterPro" id="IPR013783">
    <property type="entry name" value="Ig-like_fold"/>
</dbReference>
<organism evidence="3 6">
    <name type="scientific">Algibacter amylolyticus</name>
    <dbReference type="NCBI Taxonomy" id="1608400"/>
    <lineage>
        <taxon>Bacteria</taxon>
        <taxon>Pseudomonadati</taxon>
        <taxon>Bacteroidota</taxon>
        <taxon>Flavobacteriia</taxon>
        <taxon>Flavobacteriales</taxon>
        <taxon>Flavobacteriaceae</taxon>
        <taxon>Algibacter</taxon>
    </lineage>
</organism>
<proteinExistence type="predicted"/>
<evidence type="ECO:0000256" key="1">
    <source>
        <dbReference type="SAM" id="SignalP"/>
    </source>
</evidence>
<accession>A0A5M7BLV6</accession>
<dbReference type="AlphaFoldDB" id="A0A5M7BLV6"/>
<comment type="caution">
    <text evidence="3">The sequence shown here is derived from an EMBL/GenBank/DDBJ whole genome shotgun (WGS) entry which is preliminary data.</text>
</comment>
<evidence type="ECO:0000313" key="6">
    <source>
        <dbReference type="Proteomes" id="UP000322315"/>
    </source>
</evidence>
<dbReference type="PROSITE" id="PS51257">
    <property type="entry name" value="PROKAR_LIPOPROTEIN"/>
    <property type="match status" value="1"/>
</dbReference>
<reference evidence="4 5" key="2">
    <citation type="submission" date="2019-07" db="EMBL/GenBank/DDBJ databases">
        <title>Algibacter marinivivus sp. nov., isolated from the surface of a marine red alga.</title>
        <authorList>
            <person name="Zhong X."/>
            <person name="Xu W."/>
            <person name="Zhang Y."/>
            <person name="Zhang Q."/>
            <person name="Du Z."/>
        </authorList>
    </citation>
    <scope>NUCLEOTIDE SEQUENCE [LARGE SCALE GENOMIC DNA]</scope>
    <source>
        <strain evidence="4 5">RU-4-M-4</strain>
    </source>
</reference>
<feature type="chain" id="PRO_5024441787" evidence="1">
    <location>
        <begin position="29"/>
        <end position="231"/>
    </location>
</feature>
<reference evidence="3 6" key="1">
    <citation type="journal article" date="2015" name="Int. J. Syst. Evol. Microbiol.">
        <title>Algibacter amylolyticus sp. nov., isolated from intertidal sediment.</title>
        <authorList>
            <person name="Zhang D.C."/>
            <person name="Wu J."/>
            <person name="Neuner K."/>
            <person name="Yao J."/>
            <person name="Margesin R."/>
        </authorList>
    </citation>
    <scope>NUCLEOTIDE SEQUENCE [LARGE SCALE GENOMIC DNA]</scope>
    <source>
        <strain evidence="3 6">RU-4-M-4</strain>
    </source>
</reference>